<keyword evidence="1" id="KW-0472">Membrane</keyword>
<keyword evidence="1" id="KW-1133">Transmembrane helix</keyword>
<evidence type="ECO:0000313" key="2">
    <source>
        <dbReference type="EMBL" id="KAJ1365299.1"/>
    </source>
</evidence>
<proteinExistence type="predicted"/>
<accession>A0AAD5NBY7</accession>
<dbReference type="AlphaFoldDB" id="A0AAD5NBY7"/>
<sequence>MHYTEVRLSPTAEELLRDIKKKPLILSMKRHEVPLSISDLGARMAQLSEGPFRDAQVVMVLSKVYSGAKWTAETLVGAAQAVVNTKGPVPPTDLHPRMPARPWTAQEYLRMWSWRYNWKYMPVFRFYIFSAIIVLSFFKFVVPLKPRHLVTYGRLRADIDRHEAEHWYGFRQKQADKEYFKKYNPLKKEGEVEVGGH</sequence>
<keyword evidence="1" id="KW-0812">Transmembrane</keyword>
<name>A0AAD5NBY7_PARTN</name>
<keyword evidence="3" id="KW-1185">Reference proteome</keyword>
<protein>
    <submittedName>
        <fullName evidence="2">Uncharacterized protein</fullName>
    </submittedName>
</protein>
<reference evidence="2" key="1">
    <citation type="submission" date="2021-06" db="EMBL/GenBank/DDBJ databases">
        <title>Parelaphostrongylus tenuis whole genome reference sequence.</title>
        <authorList>
            <person name="Garwood T.J."/>
            <person name="Larsen P.A."/>
            <person name="Fountain-Jones N.M."/>
            <person name="Garbe J.R."/>
            <person name="Macchietto M.G."/>
            <person name="Kania S.A."/>
            <person name="Gerhold R.W."/>
            <person name="Richards J.E."/>
            <person name="Wolf T.M."/>
        </authorList>
    </citation>
    <scope>NUCLEOTIDE SEQUENCE</scope>
    <source>
        <strain evidence="2">MNPRO001-30</strain>
        <tissue evidence="2">Meninges</tissue>
    </source>
</reference>
<gene>
    <name evidence="2" type="ORF">KIN20_025564</name>
</gene>
<feature type="transmembrane region" description="Helical" evidence="1">
    <location>
        <begin position="124"/>
        <end position="142"/>
    </location>
</feature>
<organism evidence="2 3">
    <name type="scientific">Parelaphostrongylus tenuis</name>
    <name type="common">Meningeal worm</name>
    <dbReference type="NCBI Taxonomy" id="148309"/>
    <lineage>
        <taxon>Eukaryota</taxon>
        <taxon>Metazoa</taxon>
        <taxon>Ecdysozoa</taxon>
        <taxon>Nematoda</taxon>
        <taxon>Chromadorea</taxon>
        <taxon>Rhabditida</taxon>
        <taxon>Rhabditina</taxon>
        <taxon>Rhabditomorpha</taxon>
        <taxon>Strongyloidea</taxon>
        <taxon>Metastrongylidae</taxon>
        <taxon>Parelaphostrongylus</taxon>
    </lineage>
</organism>
<dbReference type="EMBL" id="JAHQIW010005225">
    <property type="protein sequence ID" value="KAJ1365299.1"/>
    <property type="molecule type" value="Genomic_DNA"/>
</dbReference>
<dbReference type="Proteomes" id="UP001196413">
    <property type="component" value="Unassembled WGS sequence"/>
</dbReference>
<evidence type="ECO:0000256" key="1">
    <source>
        <dbReference type="SAM" id="Phobius"/>
    </source>
</evidence>
<evidence type="ECO:0000313" key="3">
    <source>
        <dbReference type="Proteomes" id="UP001196413"/>
    </source>
</evidence>
<comment type="caution">
    <text evidence="2">The sequence shown here is derived from an EMBL/GenBank/DDBJ whole genome shotgun (WGS) entry which is preliminary data.</text>
</comment>